<name>A0A0N1QZ23_SALSV</name>
<dbReference type="Proteomes" id="UP000001865">
    <property type="component" value="Chromosome"/>
</dbReference>
<accession>A0A0N1QZ23</accession>
<organism evidence="1 2">
    <name type="scientific">Salmonella schwarzengrund (strain CVM19633)</name>
    <dbReference type="NCBI Taxonomy" id="439843"/>
    <lineage>
        <taxon>Bacteria</taxon>
        <taxon>Pseudomonadati</taxon>
        <taxon>Pseudomonadota</taxon>
        <taxon>Gammaproteobacteria</taxon>
        <taxon>Enterobacterales</taxon>
        <taxon>Enterobacteriaceae</taxon>
        <taxon>Salmonella</taxon>
    </lineage>
</organism>
<protein>
    <submittedName>
        <fullName evidence="1">Putative inner membrane protein</fullName>
    </submittedName>
</protein>
<proteinExistence type="predicted"/>
<reference evidence="1 2" key="1">
    <citation type="journal article" date="2011" name="J. Bacteriol.">
        <title>Comparative genomics of 28 Salmonella enterica isolates: evidence for CRISPR-mediated adaptive sublineage evolution.</title>
        <authorList>
            <person name="Fricke W.F."/>
            <person name="Mammel M.K."/>
            <person name="McDermott P.F."/>
            <person name="Tartera C."/>
            <person name="White D.G."/>
            <person name="Leclerc J.E."/>
            <person name="Ravel J."/>
            <person name="Cebula T.A."/>
        </authorList>
    </citation>
    <scope>NUCLEOTIDE SEQUENCE [LARGE SCALE GENOMIC DNA]</scope>
    <source>
        <strain evidence="1 2">CVM19633</strain>
    </source>
</reference>
<dbReference type="HOGENOM" id="CLU_3140401_0_0_6"/>
<dbReference type="KEGG" id="sew:SeSA_A1321"/>
<evidence type="ECO:0000313" key="2">
    <source>
        <dbReference type="Proteomes" id="UP000001865"/>
    </source>
</evidence>
<dbReference type="EMBL" id="CP001127">
    <property type="protein sequence ID" value="ACF91866.1"/>
    <property type="molecule type" value="Genomic_DNA"/>
</dbReference>
<dbReference type="AlphaFoldDB" id="A0A0N1QZ23"/>
<evidence type="ECO:0000313" key="1">
    <source>
        <dbReference type="EMBL" id="ACF91866.1"/>
    </source>
</evidence>
<sequence>MIFQTFPHPSLLNENLLKEKIISLNIFCSISIYSRINVRRWRKNLMSRNIDSQ</sequence>
<gene>
    <name evidence="1" type="ordered locus">SeSA_A1321</name>
</gene>